<dbReference type="PANTHER" id="PTHR43471">
    <property type="entry name" value="ABC TRANSPORTER PERMEASE"/>
    <property type="match status" value="1"/>
</dbReference>
<evidence type="ECO:0000313" key="2">
    <source>
        <dbReference type="EMBL" id="MBS0030068.1"/>
    </source>
</evidence>
<keyword evidence="1" id="KW-0472">Membrane</keyword>
<dbReference type="PANTHER" id="PTHR43471:SF14">
    <property type="entry name" value="ABC-2 TYPE TRANSPORT SYSTEM PERMEASE PROTEIN"/>
    <property type="match status" value="1"/>
</dbReference>
<accession>A0ABS5J4B7</accession>
<feature type="transmembrane region" description="Helical" evidence="1">
    <location>
        <begin position="217"/>
        <end position="238"/>
    </location>
</feature>
<evidence type="ECO:0000256" key="1">
    <source>
        <dbReference type="SAM" id="Phobius"/>
    </source>
</evidence>
<feature type="transmembrane region" description="Helical" evidence="1">
    <location>
        <begin position="181"/>
        <end position="205"/>
    </location>
</feature>
<keyword evidence="1" id="KW-0812">Transmembrane</keyword>
<organism evidence="2 3">
    <name type="scientific">Chitinophaga hostae</name>
    <dbReference type="NCBI Taxonomy" id="2831022"/>
    <lineage>
        <taxon>Bacteria</taxon>
        <taxon>Pseudomonadati</taxon>
        <taxon>Bacteroidota</taxon>
        <taxon>Chitinophagia</taxon>
        <taxon>Chitinophagales</taxon>
        <taxon>Chitinophagaceae</taxon>
        <taxon>Chitinophaga</taxon>
    </lineage>
</organism>
<dbReference type="Proteomes" id="UP000676386">
    <property type="component" value="Unassembled WGS sequence"/>
</dbReference>
<keyword evidence="3" id="KW-1185">Reference proteome</keyword>
<feature type="transmembrane region" description="Helical" evidence="1">
    <location>
        <begin position="99"/>
        <end position="119"/>
    </location>
</feature>
<gene>
    <name evidence="2" type="ORF">KE626_22270</name>
</gene>
<dbReference type="Pfam" id="PF12679">
    <property type="entry name" value="ABC2_membrane_2"/>
    <property type="match status" value="1"/>
</dbReference>
<feature type="transmembrane region" description="Helical" evidence="1">
    <location>
        <begin position="45"/>
        <end position="66"/>
    </location>
</feature>
<name>A0ABS5J4B7_9BACT</name>
<reference evidence="2 3" key="1">
    <citation type="submission" date="2021-04" db="EMBL/GenBank/DDBJ databases">
        <title>Chitinophaga sp. nov., isolated from the rhizosphere soil.</title>
        <authorList>
            <person name="He S."/>
        </authorList>
    </citation>
    <scope>NUCLEOTIDE SEQUENCE [LARGE SCALE GENOMIC DNA]</scope>
    <source>
        <strain evidence="2 3">2R12</strain>
    </source>
</reference>
<sequence length="341" mass="37742">MKSQVAYFNDLFSAGSKSTRTGSLKPANPFWVMVRKEVADQVHSWRFIILAGLVLLTFVGSMYVSLSNISKAVADARDPDRLFLYLKLLTITDGTLPPFHVFIGFLGPLLGISMGFDAINSEQSNGTLIRLMAQPVYRDTVINAKFVASLIVISTLFLSLGLLMIGGGLIITGVKIEPSEFIRILCFVALSIIYVAFWLNLSILLSVKFRQTATSALTAIAIWLFFTVFYQILLNIIIKALLPDPGLLSQDQLQSYNGIILTFLRFVPSQLYTDATSTLLMPSVRSLGPLTMEQMAGAIPSPLSVRESLLVVWPQVSGLIAATVSCFALSYYWFMRREIRT</sequence>
<feature type="transmembrane region" description="Helical" evidence="1">
    <location>
        <begin position="140"/>
        <end position="169"/>
    </location>
</feature>
<protein>
    <submittedName>
        <fullName evidence="2">ABC transporter permease</fullName>
    </submittedName>
</protein>
<keyword evidence="1" id="KW-1133">Transmembrane helix</keyword>
<evidence type="ECO:0000313" key="3">
    <source>
        <dbReference type="Proteomes" id="UP000676386"/>
    </source>
</evidence>
<comment type="caution">
    <text evidence="2">The sequence shown here is derived from an EMBL/GenBank/DDBJ whole genome shotgun (WGS) entry which is preliminary data.</text>
</comment>
<feature type="transmembrane region" description="Helical" evidence="1">
    <location>
        <begin position="312"/>
        <end position="334"/>
    </location>
</feature>
<dbReference type="EMBL" id="JAGTXB010000012">
    <property type="protein sequence ID" value="MBS0030068.1"/>
    <property type="molecule type" value="Genomic_DNA"/>
</dbReference>
<dbReference type="RefSeq" id="WP_211975207.1">
    <property type="nucleotide sequence ID" value="NZ_CBFHAM010000045.1"/>
</dbReference>
<proteinExistence type="predicted"/>